<feature type="transmembrane region" description="Helical" evidence="1">
    <location>
        <begin position="42"/>
        <end position="63"/>
    </location>
</feature>
<organism evidence="2 3">
    <name type="scientific">Flavobacterium suaedae</name>
    <dbReference type="NCBI Taxonomy" id="1767027"/>
    <lineage>
        <taxon>Bacteria</taxon>
        <taxon>Pseudomonadati</taxon>
        <taxon>Bacteroidota</taxon>
        <taxon>Flavobacteriia</taxon>
        <taxon>Flavobacteriales</taxon>
        <taxon>Flavobacteriaceae</taxon>
        <taxon>Flavobacterium</taxon>
    </lineage>
</organism>
<dbReference type="EMBL" id="BMJE01000004">
    <property type="protein sequence ID" value="GGB77059.1"/>
    <property type="molecule type" value="Genomic_DNA"/>
</dbReference>
<reference evidence="3" key="1">
    <citation type="journal article" date="2019" name="Int. J. Syst. Evol. Microbiol.">
        <title>The Global Catalogue of Microorganisms (GCM) 10K type strain sequencing project: providing services to taxonomists for standard genome sequencing and annotation.</title>
        <authorList>
            <consortium name="The Broad Institute Genomics Platform"/>
            <consortium name="The Broad Institute Genome Sequencing Center for Infectious Disease"/>
            <person name="Wu L."/>
            <person name="Ma J."/>
        </authorList>
    </citation>
    <scope>NUCLEOTIDE SEQUENCE [LARGE SCALE GENOMIC DNA]</scope>
    <source>
        <strain evidence="3">CGMCC 1.15461</strain>
    </source>
</reference>
<accession>A0ABQ1JXH3</accession>
<evidence type="ECO:0008006" key="4">
    <source>
        <dbReference type="Google" id="ProtNLM"/>
    </source>
</evidence>
<proteinExistence type="predicted"/>
<evidence type="ECO:0000256" key="1">
    <source>
        <dbReference type="SAM" id="Phobius"/>
    </source>
</evidence>
<name>A0ABQ1JXH3_9FLAO</name>
<keyword evidence="1" id="KW-0812">Transmembrane</keyword>
<keyword evidence="3" id="KW-1185">Reference proteome</keyword>
<sequence length="84" mass="9790">MVEKLKYKKCCFYNLIIGAIFIVINNIKVVVAYNFVATNATSVANVITFIITFVSINIYKTYIRKIYANVKRKPPQPLQRSWRI</sequence>
<evidence type="ECO:0000313" key="2">
    <source>
        <dbReference type="EMBL" id="GGB77059.1"/>
    </source>
</evidence>
<comment type="caution">
    <text evidence="2">The sequence shown here is derived from an EMBL/GenBank/DDBJ whole genome shotgun (WGS) entry which is preliminary data.</text>
</comment>
<evidence type="ECO:0000313" key="3">
    <source>
        <dbReference type="Proteomes" id="UP000615760"/>
    </source>
</evidence>
<keyword evidence="1" id="KW-0472">Membrane</keyword>
<keyword evidence="1" id="KW-1133">Transmembrane helix</keyword>
<gene>
    <name evidence="2" type="ORF">GCM10007424_16340</name>
</gene>
<feature type="transmembrane region" description="Helical" evidence="1">
    <location>
        <begin position="12"/>
        <end position="36"/>
    </location>
</feature>
<protein>
    <recommendedName>
        <fullName evidence="4">GtrA-like protein domain-containing protein</fullName>
    </recommendedName>
</protein>
<dbReference type="Proteomes" id="UP000615760">
    <property type="component" value="Unassembled WGS sequence"/>
</dbReference>